<dbReference type="GeneID" id="82878292"/>
<feature type="domain" description="HTH deoR-type" evidence="3">
    <location>
        <begin position="10"/>
        <end position="65"/>
    </location>
</feature>
<dbReference type="Gene3D" id="3.40.50.1360">
    <property type="match status" value="1"/>
</dbReference>
<dbReference type="PANTHER" id="PTHR30363">
    <property type="entry name" value="HTH-TYPE TRANSCRIPTIONAL REGULATOR SRLR-RELATED"/>
    <property type="match status" value="1"/>
</dbReference>
<dbReference type="InterPro" id="IPR001034">
    <property type="entry name" value="DeoR_HTH"/>
</dbReference>
<gene>
    <name evidence="4" type="ORF">CCASEI_10935</name>
</gene>
<keyword evidence="1" id="KW-0805">Transcription regulation</keyword>
<dbReference type="SMART" id="SM00420">
    <property type="entry name" value="HTH_DEOR"/>
    <property type="match status" value="1"/>
</dbReference>
<dbReference type="Pfam" id="PF08220">
    <property type="entry name" value="HTH_DeoR"/>
    <property type="match status" value="1"/>
</dbReference>
<reference evidence="5" key="1">
    <citation type="submission" date="2013-02" db="EMBL/GenBank/DDBJ databases">
        <title>The complete genome sequence of Corynebacterium casei LMG S-19264 (=DSM 44701).</title>
        <authorList>
            <person name="Ruckert C."/>
            <person name="Albersmeier A."/>
            <person name="Kalinowski J."/>
        </authorList>
    </citation>
    <scope>NUCLEOTIDE SEQUENCE [LARGE SCALE GENOMIC DNA]</scope>
    <source>
        <strain evidence="5">LMG S-19264</strain>
    </source>
</reference>
<dbReference type="Pfam" id="PF00455">
    <property type="entry name" value="DeoRC"/>
    <property type="match status" value="1"/>
</dbReference>
<dbReference type="Proteomes" id="UP000019226">
    <property type="component" value="Chromosome"/>
</dbReference>
<dbReference type="InterPro" id="IPR036390">
    <property type="entry name" value="WH_DNA-bd_sf"/>
</dbReference>
<dbReference type="InterPro" id="IPR037171">
    <property type="entry name" value="NagB/RpiA_transferase-like"/>
</dbReference>
<dbReference type="EMBL" id="CP004350">
    <property type="protein sequence ID" value="AHI20742.1"/>
    <property type="molecule type" value="Genomic_DNA"/>
</dbReference>
<evidence type="ECO:0000313" key="5">
    <source>
        <dbReference type="Proteomes" id="UP000019226"/>
    </source>
</evidence>
<sequence length="262" mass="28259">MSRKKTSHSPAQRRSEIARLASTIGLASVEELWERYGVTSSTIRRDLSRLEAAGLIARTYGGAIFISDENESPLQERQGEFFAAKRAIASWAAQRIKDHERVLFDGGSTVGALAATLGKRDSLRVTAMGVNAINSLIDRDDIELSSPGGIIRPSSQSFVGPGAEAALQRETFDRAFLGADGVTAQFGLCEADPDQTRLKEIIASRSSDVYVLADGSKIGRRAFHHWAVLPTPWTLVTDDSAHPEEVAGLRAAGITVEIVPTN</sequence>
<evidence type="ECO:0000259" key="3">
    <source>
        <dbReference type="PROSITE" id="PS51000"/>
    </source>
</evidence>
<dbReference type="RefSeq" id="WP_006821955.1">
    <property type="nucleotide sequence ID" value="NZ_CP004350.1"/>
</dbReference>
<dbReference type="SMART" id="SM01134">
    <property type="entry name" value="DeoRC"/>
    <property type="match status" value="1"/>
</dbReference>
<dbReference type="InterPro" id="IPR014036">
    <property type="entry name" value="DeoR-like_C"/>
</dbReference>
<keyword evidence="5" id="KW-1185">Reference proteome</keyword>
<dbReference type="InterPro" id="IPR036388">
    <property type="entry name" value="WH-like_DNA-bd_sf"/>
</dbReference>
<evidence type="ECO:0000256" key="1">
    <source>
        <dbReference type="ARBA" id="ARBA00023015"/>
    </source>
</evidence>
<dbReference type="Gene3D" id="1.10.10.10">
    <property type="entry name" value="Winged helix-like DNA-binding domain superfamily/Winged helix DNA-binding domain"/>
    <property type="match status" value="1"/>
</dbReference>
<keyword evidence="2" id="KW-0804">Transcription</keyword>
<dbReference type="SUPFAM" id="SSF46785">
    <property type="entry name" value="Winged helix' DNA-binding domain"/>
    <property type="match status" value="1"/>
</dbReference>
<protein>
    <submittedName>
        <fullName evidence="4">DeoR family transcriptional regulator</fullName>
    </submittedName>
</protein>
<organism evidence="4 5">
    <name type="scientific">Corynebacterium casei LMG S-19264</name>
    <dbReference type="NCBI Taxonomy" id="1285583"/>
    <lineage>
        <taxon>Bacteria</taxon>
        <taxon>Bacillati</taxon>
        <taxon>Actinomycetota</taxon>
        <taxon>Actinomycetes</taxon>
        <taxon>Mycobacteriales</taxon>
        <taxon>Corynebacteriaceae</taxon>
        <taxon>Corynebacterium</taxon>
    </lineage>
</organism>
<dbReference type="SUPFAM" id="SSF100950">
    <property type="entry name" value="NagB/RpiA/CoA transferase-like"/>
    <property type="match status" value="1"/>
</dbReference>
<evidence type="ECO:0000256" key="2">
    <source>
        <dbReference type="ARBA" id="ARBA00023163"/>
    </source>
</evidence>
<dbReference type="PROSITE" id="PS51000">
    <property type="entry name" value="HTH_DEOR_2"/>
    <property type="match status" value="1"/>
</dbReference>
<dbReference type="PRINTS" id="PR00037">
    <property type="entry name" value="HTHLACR"/>
</dbReference>
<dbReference type="PANTHER" id="PTHR30363:SF44">
    <property type="entry name" value="AGA OPERON TRANSCRIPTIONAL REPRESSOR-RELATED"/>
    <property type="match status" value="1"/>
</dbReference>
<name>A0ABM5PS01_9CORY</name>
<dbReference type="InterPro" id="IPR050313">
    <property type="entry name" value="Carb_Metab_HTH_regulators"/>
</dbReference>
<accession>A0ABM5PS01</accession>
<proteinExistence type="predicted"/>
<evidence type="ECO:0000313" key="4">
    <source>
        <dbReference type="EMBL" id="AHI20742.1"/>
    </source>
</evidence>